<comment type="caution">
    <text evidence="7">The sequence shown here is derived from an EMBL/GenBank/DDBJ whole genome shotgun (WGS) entry which is preliminary data.</text>
</comment>
<feature type="binding site" evidence="5">
    <location>
        <position position="183"/>
    </location>
    <ligand>
        <name>Ca(2+)</name>
        <dbReference type="ChEBI" id="CHEBI:29108"/>
    </ligand>
</feature>
<evidence type="ECO:0000313" key="8">
    <source>
        <dbReference type="Proteomes" id="UP001165565"/>
    </source>
</evidence>
<protein>
    <submittedName>
        <fullName evidence="7">Penicillin acylase family protein</fullName>
    </submittedName>
</protein>
<feature type="binding site" evidence="5">
    <location>
        <position position="326"/>
    </location>
    <ligand>
        <name>Ca(2+)</name>
        <dbReference type="ChEBI" id="CHEBI:29108"/>
    </ligand>
</feature>
<dbReference type="PANTHER" id="PTHR34218">
    <property type="entry name" value="PEPTIDASE S45 PENICILLIN AMIDASE"/>
    <property type="match status" value="1"/>
</dbReference>
<dbReference type="AlphaFoldDB" id="A0AA41ZCP6"/>
<dbReference type="InterPro" id="IPR043147">
    <property type="entry name" value="Penicillin_amidase_A-knob"/>
</dbReference>
<evidence type="ECO:0000256" key="4">
    <source>
        <dbReference type="PIRSR" id="PIRSR001227-1"/>
    </source>
</evidence>
<accession>A0AA41ZCP6</accession>
<keyword evidence="8" id="KW-1185">Reference proteome</keyword>
<feature type="active site" description="Nucleophile" evidence="4">
    <location>
        <position position="261"/>
    </location>
</feature>
<feature type="signal peptide" evidence="6">
    <location>
        <begin position="1"/>
        <end position="31"/>
    </location>
</feature>
<dbReference type="InterPro" id="IPR029055">
    <property type="entry name" value="Ntn_hydrolases_N"/>
</dbReference>
<dbReference type="SUPFAM" id="SSF56235">
    <property type="entry name" value="N-terminal nucleophile aminohydrolases (Ntn hydrolases)"/>
    <property type="match status" value="1"/>
</dbReference>
<sequence length="816" mass="90728">MGEARRDGSMRRKMLSALVLSAVAIGTPAGAASEAAPQPVRIDRDAMGVPHVFAATSEAVLFGAGYALAQDRLADMELARRRALGRAAEVLGPSAVQSDIISRDRQLDAAELLRMYRAAPDEYRRMMQAYVDGINHAIAEIERDPAHKMPYQFIQWEVKPARWSLLDFLAMIAAFPRSREGNEVTNLTFLNQMIRQHGVKAGRDIFDDVVPVSDPESPTAIPAGEDRAPARPLPVATYLSLLPDGTVGPVSIPAAPSRDHSRCLVIGPQKSASGKVLMMEATADGPEIHLHGGGFDSAGFTTPAWGVPIMGRGPRHGWLVTSGVSDSTDTFAEKLDPKNPYRYWYRGQWRTMERRRERIAVKGAAPVIHEAARTIHGPVVAWDKAHHVAYTQSYAERGHEIDNWVGLVDMQRARSLGEFDQAVARLSTDFGICYGDEDGRIGFWETGLQPKRAPGTDPRLPTPGTGDYDWQGFLAVAERPHMLDPKQGYIHSWNSKPTIWSREGDEARIGATFRTWLGNRLGTAARAATLLDMAEYNRQIWNAMGARDRTQTSPDFFAPTLRAAAARDPMIAEAVDLMLSWNGRYEDRDGDGRYDNPGLTLFRAWLEIAPAMLFDRDMGDWWKKIDADRYLKYQTGLLYRTLKGAAAGAPVKFDYFHGRPRDEVVAETVRRTIAEVASRFPAQPMTAWRMPVFWKYFTDQAEDPERPPLPNDDERSSTLWAELGLGPKMVTLNGGEEWVGMMELAPTHPALYSITEAGGQNQFIDPARHGTIHLTDQVQMHERNQFKRIDMAPDDVLAGRVTSVTIDYSEAVAGER</sequence>
<evidence type="ECO:0000256" key="1">
    <source>
        <dbReference type="ARBA" id="ARBA00006586"/>
    </source>
</evidence>
<dbReference type="Gene3D" id="2.30.120.10">
    <property type="match status" value="1"/>
</dbReference>
<dbReference type="PANTHER" id="PTHR34218:SF4">
    <property type="entry name" value="ACYL-HOMOSERINE LACTONE ACYLASE QUIP"/>
    <property type="match status" value="1"/>
</dbReference>
<dbReference type="GO" id="GO:0046872">
    <property type="term" value="F:metal ion binding"/>
    <property type="evidence" value="ECO:0007669"/>
    <property type="project" value="UniProtKB-KW"/>
</dbReference>
<comment type="similarity">
    <text evidence="1">Belongs to the peptidase S45 family.</text>
</comment>
<keyword evidence="5" id="KW-0479">Metal-binding</keyword>
<dbReference type="Gene3D" id="3.60.20.10">
    <property type="entry name" value="Glutamine Phosphoribosylpyrophosphate, subunit 1, domain 1"/>
    <property type="match status" value="1"/>
</dbReference>
<evidence type="ECO:0000256" key="6">
    <source>
        <dbReference type="SAM" id="SignalP"/>
    </source>
</evidence>
<dbReference type="Gene3D" id="1.10.287.150">
    <property type="match status" value="1"/>
</dbReference>
<evidence type="ECO:0000256" key="3">
    <source>
        <dbReference type="ARBA" id="ARBA00023145"/>
    </source>
</evidence>
<dbReference type="InterPro" id="IPR023343">
    <property type="entry name" value="Penicillin_amidase_dom1"/>
</dbReference>
<dbReference type="InterPro" id="IPR043146">
    <property type="entry name" value="Penicillin_amidase_N_B-knob"/>
</dbReference>
<dbReference type="GO" id="GO:0016811">
    <property type="term" value="F:hydrolase activity, acting on carbon-nitrogen (but not peptide) bonds, in linear amides"/>
    <property type="evidence" value="ECO:0007669"/>
    <property type="project" value="InterPro"/>
</dbReference>
<feature type="chain" id="PRO_5041354441" evidence="6">
    <location>
        <begin position="32"/>
        <end position="816"/>
    </location>
</feature>
<feature type="binding site" evidence="5">
    <location>
        <position position="329"/>
    </location>
    <ligand>
        <name>Ca(2+)</name>
        <dbReference type="ChEBI" id="CHEBI:29108"/>
    </ligand>
</feature>
<dbReference type="InterPro" id="IPR014395">
    <property type="entry name" value="Pen/GL7ACA/AHL_acylase"/>
</dbReference>
<evidence type="ECO:0000256" key="2">
    <source>
        <dbReference type="ARBA" id="ARBA00022801"/>
    </source>
</evidence>
<keyword evidence="3" id="KW-0865">Zymogen</keyword>
<organism evidence="7 8">
    <name type="scientific">Sphingomonas lycopersici</name>
    <dbReference type="NCBI Taxonomy" id="2951807"/>
    <lineage>
        <taxon>Bacteria</taxon>
        <taxon>Pseudomonadati</taxon>
        <taxon>Pseudomonadota</taxon>
        <taxon>Alphaproteobacteria</taxon>
        <taxon>Sphingomonadales</taxon>
        <taxon>Sphingomonadaceae</taxon>
        <taxon>Sphingomonas</taxon>
    </lineage>
</organism>
<proteinExistence type="inferred from homology"/>
<dbReference type="RefSeq" id="WP_265267343.1">
    <property type="nucleotide sequence ID" value="NZ_JANFAV010000001.1"/>
</dbReference>
<comment type="cofactor">
    <cofactor evidence="5">
        <name>Ca(2+)</name>
        <dbReference type="ChEBI" id="CHEBI:29108"/>
    </cofactor>
    <text evidence="5">Binds 1 Ca(2+) ion per dimer.</text>
</comment>
<gene>
    <name evidence="7" type="ORF">NEE01_00705</name>
</gene>
<dbReference type="Pfam" id="PF01804">
    <property type="entry name" value="Penicil_amidase"/>
    <property type="match status" value="1"/>
</dbReference>
<dbReference type="GO" id="GO:0017000">
    <property type="term" value="P:antibiotic biosynthetic process"/>
    <property type="evidence" value="ECO:0007669"/>
    <property type="project" value="InterPro"/>
</dbReference>
<dbReference type="Proteomes" id="UP001165565">
    <property type="component" value="Unassembled WGS sequence"/>
</dbReference>
<evidence type="ECO:0000313" key="7">
    <source>
        <dbReference type="EMBL" id="MCW6533293.1"/>
    </source>
</evidence>
<keyword evidence="2" id="KW-0378">Hydrolase</keyword>
<keyword evidence="6" id="KW-0732">Signal</keyword>
<keyword evidence="5" id="KW-0106">Calcium</keyword>
<reference evidence="7" key="1">
    <citation type="submission" date="2022-06" db="EMBL/GenBank/DDBJ databases">
        <title>Sphingomonas sp. nov. isolated from rhizosphere soil of tomato.</title>
        <authorList>
            <person name="Dong H."/>
            <person name="Gao R."/>
        </authorList>
    </citation>
    <scope>NUCLEOTIDE SEQUENCE</scope>
    <source>
        <strain evidence="7">MMSM24</strain>
    </source>
</reference>
<dbReference type="PIRSF" id="PIRSF001227">
    <property type="entry name" value="Pen_acylase"/>
    <property type="match status" value="1"/>
</dbReference>
<name>A0AA41ZCP6_9SPHN</name>
<dbReference type="Gene3D" id="1.10.439.10">
    <property type="entry name" value="Penicillin Amidohydrolase, domain 1"/>
    <property type="match status" value="1"/>
</dbReference>
<evidence type="ECO:0000256" key="5">
    <source>
        <dbReference type="PIRSR" id="PIRSR001227-2"/>
    </source>
</evidence>
<feature type="binding site" evidence="5">
    <location>
        <position position="458"/>
    </location>
    <ligand>
        <name>Ca(2+)</name>
        <dbReference type="ChEBI" id="CHEBI:29108"/>
    </ligand>
</feature>
<dbReference type="EMBL" id="JANFAV010000001">
    <property type="protein sequence ID" value="MCW6533293.1"/>
    <property type="molecule type" value="Genomic_DNA"/>
</dbReference>
<dbReference type="InterPro" id="IPR002692">
    <property type="entry name" value="S45"/>
</dbReference>
<dbReference type="Gene3D" id="1.10.1400.10">
    <property type="match status" value="1"/>
</dbReference>